<feature type="region of interest" description="Disordered" evidence="2">
    <location>
        <begin position="765"/>
        <end position="816"/>
    </location>
</feature>
<feature type="region of interest" description="Disordered" evidence="2">
    <location>
        <begin position="657"/>
        <end position="685"/>
    </location>
</feature>
<keyword evidence="1" id="KW-0175">Coiled coil</keyword>
<dbReference type="AlphaFoldDB" id="A0AAN8ENB9"/>
<gene>
    <name evidence="3" type="ORF">OHC33_003560</name>
</gene>
<comment type="caution">
    <text evidence="3">The sequence shown here is derived from an EMBL/GenBank/DDBJ whole genome shotgun (WGS) entry which is preliminary data.</text>
</comment>
<organism evidence="3 4">
    <name type="scientific">Knufia fluminis</name>
    <dbReference type="NCBI Taxonomy" id="191047"/>
    <lineage>
        <taxon>Eukaryota</taxon>
        <taxon>Fungi</taxon>
        <taxon>Dikarya</taxon>
        <taxon>Ascomycota</taxon>
        <taxon>Pezizomycotina</taxon>
        <taxon>Eurotiomycetes</taxon>
        <taxon>Chaetothyriomycetidae</taxon>
        <taxon>Chaetothyriales</taxon>
        <taxon>Trichomeriaceae</taxon>
        <taxon>Knufia</taxon>
    </lineage>
</organism>
<keyword evidence="4" id="KW-1185">Reference proteome</keyword>
<name>A0AAN8ENB9_9EURO</name>
<feature type="region of interest" description="Disordered" evidence="2">
    <location>
        <begin position="586"/>
        <end position="612"/>
    </location>
</feature>
<feature type="region of interest" description="Disordered" evidence="2">
    <location>
        <begin position="336"/>
        <end position="377"/>
    </location>
</feature>
<evidence type="ECO:0000313" key="4">
    <source>
        <dbReference type="Proteomes" id="UP001316803"/>
    </source>
</evidence>
<dbReference type="EMBL" id="JAKLMC020000007">
    <property type="protein sequence ID" value="KAK5954882.1"/>
    <property type="molecule type" value="Genomic_DNA"/>
</dbReference>
<proteinExistence type="predicted"/>
<feature type="region of interest" description="Disordered" evidence="2">
    <location>
        <begin position="39"/>
        <end position="70"/>
    </location>
</feature>
<reference evidence="3 4" key="1">
    <citation type="submission" date="2022-12" db="EMBL/GenBank/DDBJ databases">
        <title>Genomic features and morphological characterization of a novel Knufia sp. strain isolated from spacecraft assembly facility.</title>
        <authorList>
            <person name="Teixeira M."/>
            <person name="Chander A.M."/>
            <person name="Stajich J.E."/>
            <person name="Venkateswaran K."/>
        </authorList>
    </citation>
    <scope>NUCLEOTIDE SEQUENCE [LARGE SCALE GENOMIC DNA]</scope>
    <source>
        <strain evidence="3 4">FJI-L2-BK-P2</strain>
    </source>
</reference>
<accession>A0AAN8ENB9</accession>
<sequence length="816" mass="88135">MPRRWLSVRGRKEEEKANQGIGEAHLQQDFDFAFAADDQLQGGCQGPAPPEELRPNTSGGKPFRAKQKPDLTLLIERPKSSDSLIHNTPLSAARLDGSQIGVAFGSPRHPPQLLESIVSTMSPDQQHHACFFDGPSPAQPVKGKKWKLGDFFRPRANSNKGSNFYQVQQLDAVGTKKLGLPITRTPWRNPRSPLIVQDGFDEQTPPNATGDVSKAVLPSIPGTGSGTQQQDSPTLPPLKVSVPGTPLERYSVMFKDVNGIKQSGLLVRRSKDLDQLVIATHVTQEGSELVVPKLTRRATSPTTSKHQETSRICNNGQASSKYSLFPATPTSIKFLTQTDSPGLTRTRSATGPPQLSPTPALPSMGSEGHGAGSDQRLMSSEVTADSKTLTNLTVAQNPHISAQDEIFFDIKSFRDSHGQVGQQFEMTRPPSTAVQLARSKSSARRLLQEKLDAKAQAQEQEANEERAERTTSVQIDETIAIVESLTSPSGSGLALQHLPQTTYSPESKLDSSQGGGEKIDAMDAESTNTKTARRKSELRTRLEGLNIDVPSPVLELAEETTPKQLHTTGSEATPEKQPTHVAQVAASPVSAISSPGTRTRTPSPPPALPIKDSKYIPLSKYAPKRTTEDLVRQTGLRPVRPTRSNTDNMTTWNARTTSLARPPRPERSSTMPPTNPIPQSRYSKLPPPVVAGPGTNSKGPSMVAYAKPAAEVFVARTVSLSRRPSARVIAPKFPTRTASKREPVQEEEVKEKKVALGIPVVQEVHKGHKPGLSQSGVLETATIAPSSPPPPMPSPPMPPRALQEPPSPTISELSTH</sequence>
<feature type="compositionally biased region" description="Polar residues" evidence="2">
    <location>
        <begin position="668"/>
        <end position="682"/>
    </location>
</feature>
<evidence type="ECO:0000256" key="2">
    <source>
        <dbReference type="SAM" id="MobiDB-lite"/>
    </source>
</evidence>
<protein>
    <submittedName>
        <fullName evidence="3">Uncharacterized protein</fullName>
    </submittedName>
</protein>
<feature type="compositionally biased region" description="Low complexity" evidence="2">
    <location>
        <begin position="586"/>
        <end position="601"/>
    </location>
</feature>
<evidence type="ECO:0000256" key="1">
    <source>
        <dbReference type="SAM" id="Coils"/>
    </source>
</evidence>
<feature type="region of interest" description="Disordered" evidence="2">
    <location>
        <begin position="502"/>
        <end position="536"/>
    </location>
</feature>
<evidence type="ECO:0000313" key="3">
    <source>
        <dbReference type="EMBL" id="KAK5954882.1"/>
    </source>
</evidence>
<feature type="compositionally biased region" description="Pro residues" evidence="2">
    <location>
        <begin position="786"/>
        <end position="799"/>
    </location>
</feature>
<dbReference type="Proteomes" id="UP001316803">
    <property type="component" value="Unassembled WGS sequence"/>
</dbReference>
<feature type="region of interest" description="Disordered" evidence="2">
    <location>
        <begin position="200"/>
        <end position="238"/>
    </location>
</feature>
<feature type="compositionally biased region" description="Polar residues" evidence="2">
    <location>
        <begin position="336"/>
        <end position="353"/>
    </location>
</feature>
<feature type="region of interest" description="Disordered" evidence="2">
    <location>
        <begin position="1"/>
        <end position="22"/>
    </location>
</feature>
<feature type="coiled-coil region" evidence="1">
    <location>
        <begin position="440"/>
        <end position="470"/>
    </location>
</feature>